<organism evidence="1 4">
    <name type="scientific">Dielma fastidiosa</name>
    <dbReference type="NCBI Taxonomy" id="1034346"/>
    <lineage>
        <taxon>Bacteria</taxon>
        <taxon>Bacillati</taxon>
        <taxon>Bacillota</taxon>
        <taxon>Erysipelotrichia</taxon>
        <taxon>Erysipelotrichales</taxon>
        <taxon>Erysipelotrichaceae</taxon>
        <taxon>Dielma</taxon>
    </lineage>
</organism>
<dbReference type="GO" id="GO:0030435">
    <property type="term" value="P:sporulation resulting in formation of a cellular spore"/>
    <property type="evidence" value="ECO:0007669"/>
    <property type="project" value="InterPro"/>
</dbReference>
<dbReference type="EMBL" id="JALDAW010000022">
    <property type="protein sequence ID" value="MDY5169289.1"/>
    <property type="molecule type" value="Genomic_DNA"/>
</dbReference>
<dbReference type="InterPro" id="IPR038705">
    <property type="entry name" value="YabP_sf"/>
</dbReference>
<sequence>MNDTANGFHFETNPYHNLSLKDRKVLELSGVKLIDSFDANEFLMDTSQGWMVVHGKDLTLAKMDTDHGDVIIKGVIDSIEYITNKKGNGKESLISRLFK</sequence>
<dbReference type="NCBIfam" id="TIGR02892">
    <property type="entry name" value="spore_yabP"/>
    <property type="match status" value="1"/>
</dbReference>
<proteinExistence type="predicted"/>
<dbReference type="PIRSF" id="PIRSF011576">
    <property type="entry name" value="YabP"/>
    <property type="match status" value="1"/>
</dbReference>
<gene>
    <name evidence="1" type="primary">yabP</name>
    <name evidence="2" type="ORF">DES51_10782</name>
    <name evidence="1" type="ORF">MQE39_14310</name>
</gene>
<dbReference type="Gene3D" id="2.60.40.2000">
    <property type="match status" value="1"/>
</dbReference>
<dbReference type="InterPro" id="IPR012504">
    <property type="entry name" value="Spore_YabP"/>
</dbReference>
<dbReference type="OrthoDB" id="9795125at2"/>
<evidence type="ECO:0000313" key="2">
    <source>
        <dbReference type="EMBL" id="PXX78541.1"/>
    </source>
</evidence>
<evidence type="ECO:0000313" key="1">
    <source>
        <dbReference type="EMBL" id="MDY5169289.1"/>
    </source>
</evidence>
<accession>A0A2V2F4S7</accession>
<dbReference type="AlphaFoldDB" id="A0A2V2F4S7"/>
<dbReference type="EMBL" id="QJKH01000007">
    <property type="protein sequence ID" value="PXX78541.1"/>
    <property type="molecule type" value="Genomic_DNA"/>
</dbReference>
<comment type="caution">
    <text evidence="1">The sequence shown here is derived from an EMBL/GenBank/DDBJ whole genome shotgun (WGS) entry which is preliminary data.</text>
</comment>
<evidence type="ECO:0000313" key="3">
    <source>
        <dbReference type="Proteomes" id="UP000247612"/>
    </source>
</evidence>
<protein>
    <submittedName>
        <fullName evidence="1">Sporulation protein YabP</fullName>
    </submittedName>
</protein>
<dbReference type="Proteomes" id="UP000247612">
    <property type="component" value="Unassembled WGS sequence"/>
</dbReference>
<dbReference type="InterPro" id="IPR022476">
    <property type="entry name" value="Spore_YabP/YqfC"/>
</dbReference>
<dbReference type="Pfam" id="PF07873">
    <property type="entry name" value="YabP"/>
    <property type="match status" value="1"/>
</dbReference>
<dbReference type="RefSeq" id="WP_022939247.1">
    <property type="nucleotide sequence ID" value="NZ_BAABZA010000001.1"/>
</dbReference>
<dbReference type="STRING" id="1034346.GCA_000313565_02971"/>
<dbReference type="GeneID" id="94440715"/>
<reference evidence="1" key="2">
    <citation type="submission" date="2022-03" db="EMBL/GenBank/DDBJ databases">
        <title>First case of bacteraemia caused by Dielma fastidiosa in a patient hospitalised with diverticulitis.</title>
        <authorList>
            <person name="Forman-Ankjaer B."/>
            <person name="Hvid-Jensen F."/>
            <person name="Kobel C.M."/>
            <person name="Greve T."/>
        </authorList>
    </citation>
    <scope>NUCLEOTIDE SEQUENCE</scope>
    <source>
        <strain evidence="1">AUH_DF_2021</strain>
    </source>
</reference>
<dbReference type="Proteomes" id="UP001276902">
    <property type="component" value="Unassembled WGS sequence"/>
</dbReference>
<keyword evidence="3" id="KW-1185">Reference proteome</keyword>
<name>A0A2V2F4S7_9FIRM</name>
<reference evidence="2 3" key="1">
    <citation type="submission" date="2018-05" db="EMBL/GenBank/DDBJ databases">
        <title>Genomic Encyclopedia of Type Strains, Phase IV (KMG-IV): sequencing the most valuable type-strain genomes for metagenomic binning, comparative biology and taxonomic classification.</title>
        <authorList>
            <person name="Goeker M."/>
        </authorList>
    </citation>
    <scope>NUCLEOTIDE SEQUENCE [LARGE SCALE GENOMIC DNA]</scope>
    <source>
        <strain evidence="2 3">JC118</strain>
    </source>
</reference>
<evidence type="ECO:0000313" key="4">
    <source>
        <dbReference type="Proteomes" id="UP001276902"/>
    </source>
</evidence>